<accession>A0ACC0VIN7</accession>
<proteinExistence type="predicted"/>
<dbReference type="EMBL" id="CM047588">
    <property type="protein sequence ID" value="KAI9905795.1"/>
    <property type="molecule type" value="Genomic_DNA"/>
</dbReference>
<keyword evidence="2" id="KW-1185">Reference proteome</keyword>
<evidence type="ECO:0000313" key="2">
    <source>
        <dbReference type="Proteomes" id="UP001163321"/>
    </source>
</evidence>
<reference evidence="1 2" key="1">
    <citation type="journal article" date="2022" name="bioRxiv">
        <title>The genome of the oomycete Peronosclerospora sorghi, a cosmopolitan pathogen of maize and sorghum, is inflated with dispersed pseudogenes.</title>
        <authorList>
            <person name="Fletcher K."/>
            <person name="Martin F."/>
            <person name="Isakeit T."/>
            <person name="Cavanaugh K."/>
            <person name="Magill C."/>
            <person name="Michelmore R."/>
        </authorList>
    </citation>
    <scope>NUCLEOTIDE SEQUENCE [LARGE SCALE GENOMIC DNA]</scope>
    <source>
        <strain evidence="1">P6</strain>
    </source>
</reference>
<gene>
    <name evidence="1" type="ORF">PsorP6_013989</name>
</gene>
<comment type="caution">
    <text evidence="1">The sequence shown here is derived from an EMBL/GenBank/DDBJ whole genome shotgun (WGS) entry which is preliminary data.</text>
</comment>
<name>A0ACC0VIN7_9STRA</name>
<protein>
    <submittedName>
        <fullName evidence="1">Uncharacterized protein</fullName>
    </submittedName>
</protein>
<sequence>MMRILPLADTTATASKKRRRSIEPITSSKILAMPLSLSPRAMASSSVRDALQETGNAHHPVTEKGERLRHSLMGLSLQLKLKTILVEAWASDMNTVVMERNLLAIAKELAILKEMGIYEQHTCMRFLELARTRMAQLLEQTERGETLYMEAEQMWTIALLQAKETVSSPPNSPLAVNEFPLLCGFHASSRDISVLWRAMTIARDRGAQLWHENKPEQALPFLLAADSYMKRFTLKYQRLKVDHAMVDTLQTPRGKPKRTRARVSFAKEPQVIGVADARVDRTPICPTKPSKLESLLLRTSREFPTPPF</sequence>
<evidence type="ECO:0000313" key="1">
    <source>
        <dbReference type="EMBL" id="KAI9905795.1"/>
    </source>
</evidence>
<organism evidence="1 2">
    <name type="scientific">Peronosclerospora sorghi</name>
    <dbReference type="NCBI Taxonomy" id="230839"/>
    <lineage>
        <taxon>Eukaryota</taxon>
        <taxon>Sar</taxon>
        <taxon>Stramenopiles</taxon>
        <taxon>Oomycota</taxon>
        <taxon>Peronosporomycetes</taxon>
        <taxon>Peronosporales</taxon>
        <taxon>Peronosporaceae</taxon>
        <taxon>Peronosclerospora</taxon>
    </lineage>
</organism>
<dbReference type="Proteomes" id="UP001163321">
    <property type="component" value="Chromosome 9"/>
</dbReference>